<dbReference type="AlphaFoldDB" id="A0AAW1VJK7"/>
<proteinExistence type="predicted"/>
<dbReference type="EMBL" id="JARQZJ010000148">
    <property type="protein sequence ID" value="KAK9893090.1"/>
    <property type="molecule type" value="Genomic_DNA"/>
</dbReference>
<evidence type="ECO:0000313" key="3">
    <source>
        <dbReference type="Proteomes" id="UP001431783"/>
    </source>
</evidence>
<protein>
    <submittedName>
        <fullName evidence="2">Uncharacterized protein</fullName>
    </submittedName>
</protein>
<reference evidence="2 3" key="1">
    <citation type="submission" date="2023-03" db="EMBL/GenBank/DDBJ databases">
        <title>Genome insight into feeding habits of ladybird beetles.</title>
        <authorList>
            <person name="Li H.-S."/>
            <person name="Huang Y.-H."/>
            <person name="Pang H."/>
        </authorList>
    </citation>
    <scope>NUCLEOTIDE SEQUENCE [LARGE SCALE GENOMIC DNA]</scope>
    <source>
        <strain evidence="2">SYSU_2023b</strain>
        <tissue evidence="2">Whole body</tissue>
    </source>
</reference>
<evidence type="ECO:0000313" key="2">
    <source>
        <dbReference type="EMBL" id="KAK9893090.1"/>
    </source>
</evidence>
<name>A0AAW1VJK7_9CUCU</name>
<keyword evidence="3" id="KW-1185">Reference proteome</keyword>
<dbReference type="Proteomes" id="UP001431783">
    <property type="component" value="Unassembled WGS sequence"/>
</dbReference>
<evidence type="ECO:0000256" key="1">
    <source>
        <dbReference type="SAM" id="MobiDB-lite"/>
    </source>
</evidence>
<gene>
    <name evidence="2" type="ORF">WA026_023714</name>
</gene>
<comment type="caution">
    <text evidence="2">The sequence shown here is derived from an EMBL/GenBank/DDBJ whole genome shotgun (WGS) entry which is preliminary data.</text>
</comment>
<organism evidence="2 3">
    <name type="scientific">Henosepilachna vigintioctopunctata</name>
    <dbReference type="NCBI Taxonomy" id="420089"/>
    <lineage>
        <taxon>Eukaryota</taxon>
        <taxon>Metazoa</taxon>
        <taxon>Ecdysozoa</taxon>
        <taxon>Arthropoda</taxon>
        <taxon>Hexapoda</taxon>
        <taxon>Insecta</taxon>
        <taxon>Pterygota</taxon>
        <taxon>Neoptera</taxon>
        <taxon>Endopterygota</taxon>
        <taxon>Coleoptera</taxon>
        <taxon>Polyphaga</taxon>
        <taxon>Cucujiformia</taxon>
        <taxon>Coccinelloidea</taxon>
        <taxon>Coccinellidae</taxon>
        <taxon>Epilachninae</taxon>
        <taxon>Epilachnini</taxon>
        <taxon>Henosepilachna</taxon>
    </lineage>
</organism>
<sequence>MLNFWNTFPRTDGFSQISNTFVFRKINTIFYTIQVSSLYYLRERPELIDGFLYDLWEDERTLWSEARGDPRLHNSQIDDGGTGRVPTSEADRHTDRQTVTLTCQLITMREILLDLQ</sequence>
<accession>A0AAW1VJK7</accession>
<feature type="region of interest" description="Disordered" evidence="1">
    <location>
        <begin position="73"/>
        <end position="93"/>
    </location>
</feature>